<keyword evidence="1" id="KW-0472">Membrane</keyword>
<dbReference type="RefSeq" id="WP_009350544.1">
    <property type="nucleotide sequence ID" value="NZ_GL638151.1"/>
</dbReference>
<keyword evidence="1" id="KW-0812">Transmembrane</keyword>
<sequence>MPELNLILDCIVLVILLPLLLREIIFAYFGREEIVLQLDEMTDFSVAERTPERLVVAATLPVANEGKQCGTIMDAILRPQLPYEQYDGALVRGKVELEGAPREDDYFEAVLIQKKERINLVLKLSIEPRGGRTLEDAIAHLVDFRADLIYQETGRTPVHYEQAIIMMGAEEIAALAGVELRREGGAQHG</sequence>
<organism evidence="2 3">
    <name type="scientific">Selenomonas artemidis F0399</name>
    <dbReference type="NCBI Taxonomy" id="749551"/>
    <lineage>
        <taxon>Bacteria</taxon>
        <taxon>Bacillati</taxon>
        <taxon>Bacillota</taxon>
        <taxon>Negativicutes</taxon>
        <taxon>Selenomonadales</taxon>
        <taxon>Selenomonadaceae</taxon>
        <taxon>Selenomonas</taxon>
    </lineage>
</organism>
<name>E7N4F2_9FIRM</name>
<protein>
    <submittedName>
        <fullName evidence="2">Uncharacterized protein</fullName>
    </submittedName>
</protein>
<dbReference type="EMBL" id="AECV01000049">
    <property type="protein sequence ID" value="EFW28969.1"/>
    <property type="molecule type" value="Genomic_DNA"/>
</dbReference>
<feature type="transmembrane region" description="Helical" evidence="1">
    <location>
        <begin position="6"/>
        <end position="29"/>
    </location>
</feature>
<gene>
    <name evidence="2" type="ORF">HMPREF9555_01896</name>
</gene>
<keyword evidence="1" id="KW-1133">Transmembrane helix</keyword>
<dbReference type="HOGENOM" id="CLU_125877_0_0_9"/>
<dbReference type="Proteomes" id="UP000004633">
    <property type="component" value="Unassembled WGS sequence"/>
</dbReference>
<evidence type="ECO:0000313" key="3">
    <source>
        <dbReference type="Proteomes" id="UP000004633"/>
    </source>
</evidence>
<accession>E7N4F2</accession>
<dbReference type="STRING" id="749551.HMPREF9555_01896"/>
<reference evidence="2 3" key="1">
    <citation type="submission" date="2010-08" db="EMBL/GenBank/DDBJ databases">
        <authorList>
            <person name="Weinstock G."/>
            <person name="Sodergren E."/>
            <person name="Clifton S."/>
            <person name="Fulton L."/>
            <person name="Fulton B."/>
            <person name="Courtney L."/>
            <person name="Fronick C."/>
            <person name="Harrison M."/>
            <person name="Strong C."/>
            <person name="Farmer C."/>
            <person name="Delahaunty K."/>
            <person name="Markovic C."/>
            <person name="Hall O."/>
            <person name="Minx P."/>
            <person name="Tomlinson C."/>
            <person name="Mitreva M."/>
            <person name="Hou S."/>
            <person name="Chen J."/>
            <person name="Wollam A."/>
            <person name="Pepin K.H."/>
            <person name="Johnson M."/>
            <person name="Bhonagiri V."/>
            <person name="Zhang X."/>
            <person name="Suruliraj S."/>
            <person name="Warren W."/>
            <person name="Chinwalla A."/>
            <person name="Mardis E.R."/>
            <person name="Wilson R.K."/>
        </authorList>
    </citation>
    <scope>NUCLEOTIDE SEQUENCE [LARGE SCALE GENOMIC DNA]</scope>
    <source>
        <strain evidence="2 3">F0399</strain>
    </source>
</reference>
<evidence type="ECO:0000256" key="1">
    <source>
        <dbReference type="SAM" id="Phobius"/>
    </source>
</evidence>
<dbReference type="AlphaFoldDB" id="E7N4F2"/>
<evidence type="ECO:0000313" key="2">
    <source>
        <dbReference type="EMBL" id="EFW28969.1"/>
    </source>
</evidence>
<keyword evidence="3" id="KW-1185">Reference proteome</keyword>
<comment type="caution">
    <text evidence="2">The sequence shown here is derived from an EMBL/GenBank/DDBJ whole genome shotgun (WGS) entry which is preliminary data.</text>
</comment>
<proteinExistence type="predicted"/>